<gene>
    <name evidence="1" type="ORF">SNOG_07489</name>
</gene>
<dbReference type="AlphaFoldDB" id="Q0UL75"/>
<reference evidence="2" key="1">
    <citation type="journal article" date="2007" name="Plant Cell">
        <title>Dothideomycete-plant interactions illuminated by genome sequencing and EST analysis of the wheat pathogen Stagonospora nodorum.</title>
        <authorList>
            <person name="Hane J.K."/>
            <person name="Lowe R.G."/>
            <person name="Solomon P.S."/>
            <person name="Tan K.C."/>
            <person name="Schoch C.L."/>
            <person name="Spatafora J.W."/>
            <person name="Crous P.W."/>
            <person name="Kodira C."/>
            <person name="Birren B.W."/>
            <person name="Galagan J.E."/>
            <person name="Torriani S.F."/>
            <person name="McDonald B.A."/>
            <person name="Oliver R.P."/>
        </authorList>
    </citation>
    <scope>NUCLEOTIDE SEQUENCE [LARGE SCALE GENOMIC DNA]</scope>
    <source>
        <strain evidence="2">SN15 / ATCC MYA-4574 / FGSC 10173</strain>
    </source>
</reference>
<sequence length="136" mass="14625">MAPAALSSHLPTSALSGPTFAHLIYCATRPASMQHCAPLRFTNFASKASGKLTEAQVMAASLPSLPAELLLYIIECGPDPRLLKGGYRGLPFHISGIMPDNQRSMLIALRTTCVELNAKLAYFFGSKYLKDIIGSL</sequence>
<dbReference type="GeneID" id="5974716"/>
<protein>
    <submittedName>
        <fullName evidence="1">Uncharacterized protein</fullName>
    </submittedName>
</protein>
<name>Q0UL75_PHANO</name>
<dbReference type="RefSeq" id="XP_001797823.1">
    <property type="nucleotide sequence ID" value="XM_001797771.1"/>
</dbReference>
<dbReference type="InParanoid" id="Q0UL75"/>
<evidence type="ECO:0000313" key="1">
    <source>
        <dbReference type="EMBL" id="EAT84955.1"/>
    </source>
</evidence>
<accession>Q0UL75</accession>
<dbReference type="KEGG" id="pno:SNOG_07489"/>
<dbReference type="Proteomes" id="UP000001055">
    <property type="component" value="Unassembled WGS sequence"/>
</dbReference>
<dbReference type="EMBL" id="CH445335">
    <property type="protein sequence ID" value="EAT84955.1"/>
    <property type="molecule type" value="Genomic_DNA"/>
</dbReference>
<evidence type="ECO:0000313" key="2">
    <source>
        <dbReference type="Proteomes" id="UP000001055"/>
    </source>
</evidence>
<proteinExistence type="predicted"/>
<dbReference type="HOGENOM" id="CLU_1876168_0_0_1"/>
<organism evidence="1 2">
    <name type="scientific">Phaeosphaeria nodorum (strain SN15 / ATCC MYA-4574 / FGSC 10173)</name>
    <name type="common">Glume blotch fungus</name>
    <name type="synonym">Parastagonospora nodorum</name>
    <dbReference type="NCBI Taxonomy" id="321614"/>
    <lineage>
        <taxon>Eukaryota</taxon>
        <taxon>Fungi</taxon>
        <taxon>Dikarya</taxon>
        <taxon>Ascomycota</taxon>
        <taxon>Pezizomycotina</taxon>
        <taxon>Dothideomycetes</taxon>
        <taxon>Pleosporomycetidae</taxon>
        <taxon>Pleosporales</taxon>
        <taxon>Pleosporineae</taxon>
        <taxon>Phaeosphaeriaceae</taxon>
        <taxon>Parastagonospora</taxon>
    </lineage>
</organism>
<dbReference type="VEuPathDB" id="FungiDB:JI435_074890"/>